<accession>A0ABT3PKM7</accession>
<dbReference type="NCBIfam" id="TIGR00125">
    <property type="entry name" value="cyt_tran_rel"/>
    <property type="match status" value="1"/>
</dbReference>
<dbReference type="PANTHER" id="PTHR39321">
    <property type="entry name" value="NICOTINATE-NUCLEOTIDE ADENYLYLTRANSFERASE-RELATED"/>
    <property type="match status" value="1"/>
</dbReference>
<evidence type="ECO:0000256" key="11">
    <source>
        <dbReference type="HAMAP-Rule" id="MF_00244"/>
    </source>
</evidence>
<keyword evidence="5 11" id="KW-0808">Transferase</keyword>
<dbReference type="InterPro" id="IPR014729">
    <property type="entry name" value="Rossmann-like_a/b/a_fold"/>
</dbReference>
<keyword evidence="7 11" id="KW-0547">Nucleotide-binding</keyword>
<evidence type="ECO:0000313" key="13">
    <source>
        <dbReference type="EMBL" id="MCW9706313.1"/>
    </source>
</evidence>
<keyword evidence="6 11" id="KW-0548">Nucleotidyltransferase</keyword>
<dbReference type="EMBL" id="JAGGJA010000003">
    <property type="protein sequence ID" value="MCW9706313.1"/>
    <property type="molecule type" value="Genomic_DNA"/>
</dbReference>
<dbReference type="InterPro" id="IPR004821">
    <property type="entry name" value="Cyt_trans-like"/>
</dbReference>
<keyword evidence="9 11" id="KW-0520">NAD</keyword>
<gene>
    <name evidence="11 13" type="primary">nadD</name>
    <name evidence="13" type="ORF">J6I44_05585</name>
</gene>
<evidence type="ECO:0000256" key="3">
    <source>
        <dbReference type="ARBA" id="ARBA00009014"/>
    </source>
</evidence>
<evidence type="ECO:0000256" key="2">
    <source>
        <dbReference type="ARBA" id="ARBA00005019"/>
    </source>
</evidence>
<keyword evidence="4 11" id="KW-0662">Pyridine nucleotide biosynthesis</keyword>
<protein>
    <recommendedName>
        <fullName evidence="11">Probable nicotinate-nucleotide adenylyltransferase</fullName>
        <ecNumber evidence="11">2.7.7.18</ecNumber>
    </recommendedName>
    <alternativeName>
        <fullName evidence="11">Deamido-NAD(+) diphosphorylase</fullName>
    </alternativeName>
    <alternativeName>
        <fullName evidence="11">Deamido-NAD(+) pyrophosphorylase</fullName>
    </alternativeName>
    <alternativeName>
        <fullName evidence="11">Nicotinate mononucleotide adenylyltransferase</fullName>
        <shortName evidence="11">NaMN adenylyltransferase</shortName>
    </alternativeName>
</protein>
<dbReference type="PANTHER" id="PTHR39321:SF3">
    <property type="entry name" value="PHOSPHOPANTETHEINE ADENYLYLTRANSFERASE"/>
    <property type="match status" value="1"/>
</dbReference>
<comment type="similarity">
    <text evidence="3 11">Belongs to the NadD family.</text>
</comment>
<evidence type="ECO:0000259" key="12">
    <source>
        <dbReference type="Pfam" id="PF01467"/>
    </source>
</evidence>
<organism evidence="13 14">
    <name type="scientific">Fodinibius salsisoli</name>
    <dbReference type="NCBI Taxonomy" id="2820877"/>
    <lineage>
        <taxon>Bacteria</taxon>
        <taxon>Pseudomonadati</taxon>
        <taxon>Balneolota</taxon>
        <taxon>Balneolia</taxon>
        <taxon>Balneolales</taxon>
        <taxon>Balneolaceae</taxon>
        <taxon>Fodinibius</taxon>
    </lineage>
</organism>
<name>A0ABT3PKM7_9BACT</name>
<dbReference type="Gene3D" id="3.40.50.620">
    <property type="entry name" value="HUPs"/>
    <property type="match status" value="1"/>
</dbReference>
<dbReference type="Pfam" id="PF01467">
    <property type="entry name" value="CTP_transf_like"/>
    <property type="match status" value="1"/>
</dbReference>
<dbReference type="InterPro" id="IPR005248">
    <property type="entry name" value="NadD/NMNAT"/>
</dbReference>
<evidence type="ECO:0000256" key="10">
    <source>
        <dbReference type="ARBA" id="ARBA00048721"/>
    </source>
</evidence>
<evidence type="ECO:0000256" key="4">
    <source>
        <dbReference type="ARBA" id="ARBA00022642"/>
    </source>
</evidence>
<keyword evidence="14" id="KW-1185">Reference proteome</keyword>
<evidence type="ECO:0000256" key="8">
    <source>
        <dbReference type="ARBA" id="ARBA00022840"/>
    </source>
</evidence>
<comment type="catalytic activity">
    <reaction evidence="10 11">
        <text>nicotinate beta-D-ribonucleotide + ATP + H(+) = deamido-NAD(+) + diphosphate</text>
        <dbReference type="Rhea" id="RHEA:22860"/>
        <dbReference type="ChEBI" id="CHEBI:15378"/>
        <dbReference type="ChEBI" id="CHEBI:30616"/>
        <dbReference type="ChEBI" id="CHEBI:33019"/>
        <dbReference type="ChEBI" id="CHEBI:57502"/>
        <dbReference type="ChEBI" id="CHEBI:58437"/>
        <dbReference type="EC" id="2.7.7.18"/>
    </reaction>
</comment>
<dbReference type="SUPFAM" id="SSF52374">
    <property type="entry name" value="Nucleotidylyl transferase"/>
    <property type="match status" value="1"/>
</dbReference>
<proteinExistence type="inferred from homology"/>
<evidence type="ECO:0000313" key="14">
    <source>
        <dbReference type="Proteomes" id="UP001207918"/>
    </source>
</evidence>
<keyword evidence="8 11" id="KW-0067">ATP-binding</keyword>
<evidence type="ECO:0000256" key="9">
    <source>
        <dbReference type="ARBA" id="ARBA00023027"/>
    </source>
</evidence>
<evidence type="ECO:0000256" key="1">
    <source>
        <dbReference type="ARBA" id="ARBA00002324"/>
    </source>
</evidence>
<feature type="domain" description="Cytidyltransferase-like" evidence="12">
    <location>
        <begin position="10"/>
        <end position="169"/>
    </location>
</feature>
<evidence type="ECO:0000256" key="6">
    <source>
        <dbReference type="ARBA" id="ARBA00022695"/>
    </source>
</evidence>
<reference evidence="13 14" key="1">
    <citation type="submission" date="2021-03" db="EMBL/GenBank/DDBJ databases">
        <title>Aliifodinibius sp. nov., a new bacterium isolated from saline soil.</title>
        <authorList>
            <person name="Galisteo C."/>
            <person name="De La Haba R."/>
            <person name="Sanchez-Porro C."/>
            <person name="Ventosa A."/>
        </authorList>
    </citation>
    <scope>NUCLEOTIDE SEQUENCE [LARGE SCALE GENOMIC DNA]</scope>
    <source>
        <strain evidence="13 14">1BSP15-2V2</strain>
    </source>
</reference>
<dbReference type="RefSeq" id="WP_265765017.1">
    <property type="nucleotide sequence ID" value="NZ_JAGGJA010000003.1"/>
</dbReference>
<dbReference type="HAMAP" id="MF_00244">
    <property type="entry name" value="NaMN_adenylyltr"/>
    <property type="match status" value="1"/>
</dbReference>
<evidence type="ECO:0000256" key="5">
    <source>
        <dbReference type="ARBA" id="ARBA00022679"/>
    </source>
</evidence>
<evidence type="ECO:0000256" key="7">
    <source>
        <dbReference type="ARBA" id="ARBA00022741"/>
    </source>
</evidence>
<sequence length="198" mass="22572">MVVQDKAVGLLGGSFDPVHLGHLSIAKSFLESDGISELWVLLTPAAPHKEGQQLTSYELRMEMLHRTFDEIKGIKVTDIESRLSPPYYTVRTLRYLTRQYPDQPFFWCIGEDSLADFESWHKWQEILDLCNLLVARRPASETGALNAKIKNHAYFVDHQPVDISSTQIRSLVQEGKSISNFVPPSVAEFIAQHKLYQE</sequence>
<dbReference type="NCBIfam" id="TIGR00482">
    <property type="entry name" value="nicotinate (nicotinamide) nucleotide adenylyltransferase"/>
    <property type="match status" value="1"/>
</dbReference>
<comment type="pathway">
    <text evidence="2 11">Cofactor biosynthesis; NAD(+) biosynthesis; deamido-NAD(+) from nicotinate D-ribonucleotide: step 1/1.</text>
</comment>
<dbReference type="CDD" id="cd02165">
    <property type="entry name" value="NMNAT"/>
    <property type="match status" value="1"/>
</dbReference>
<comment type="function">
    <text evidence="1 11">Catalyzes the reversible adenylation of nicotinate mononucleotide (NaMN) to nicotinic acid adenine dinucleotide (NaAD).</text>
</comment>
<dbReference type="EC" id="2.7.7.18" evidence="11"/>
<dbReference type="GO" id="GO:0016779">
    <property type="term" value="F:nucleotidyltransferase activity"/>
    <property type="evidence" value="ECO:0007669"/>
    <property type="project" value="UniProtKB-KW"/>
</dbReference>
<dbReference type="Proteomes" id="UP001207918">
    <property type="component" value="Unassembled WGS sequence"/>
</dbReference>
<comment type="caution">
    <text evidence="13">The sequence shown here is derived from an EMBL/GenBank/DDBJ whole genome shotgun (WGS) entry which is preliminary data.</text>
</comment>